<feature type="compositionally biased region" description="Gly residues" evidence="10">
    <location>
        <begin position="40"/>
        <end position="52"/>
    </location>
</feature>
<dbReference type="PANTHER" id="PTHR11864:SF0">
    <property type="entry name" value="PRP40 PRE-MRNA PROCESSING FACTOR 40 HOMOLOG A (YEAST)"/>
    <property type="match status" value="1"/>
</dbReference>
<dbReference type="GO" id="GO:0045292">
    <property type="term" value="P:mRNA cis splicing, via spliceosome"/>
    <property type="evidence" value="ECO:0007669"/>
    <property type="project" value="InterPro"/>
</dbReference>
<evidence type="ECO:0000256" key="9">
    <source>
        <dbReference type="SAM" id="Coils"/>
    </source>
</evidence>
<evidence type="ECO:0000256" key="1">
    <source>
        <dbReference type="ARBA" id="ARBA00004123"/>
    </source>
</evidence>
<feature type="region of interest" description="Disordered" evidence="10">
    <location>
        <begin position="1"/>
        <end position="65"/>
    </location>
</feature>
<dbReference type="EMBL" id="JALJOU010000004">
    <property type="protein sequence ID" value="KAK9844119.1"/>
    <property type="molecule type" value="Genomic_DNA"/>
</dbReference>
<name>A0AAW1SEX8_9CHLO</name>
<dbReference type="SMART" id="SM00441">
    <property type="entry name" value="FF"/>
    <property type="match status" value="5"/>
</dbReference>
<feature type="region of interest" description="Disordered" evidence="10">
    <location>
        <begin position="635"/>
        <end position="757"/>
    </location>
</feature>
<feature type="compositionally biased region" description="Basic residues" evidence="10">
    <location>
        <begin position="684"/>
        <end position="693"/>
    </location>
</feature>
<evidence type="ECO:0000256" key="5">
    <source>
        <dbReference type="ARBA" id="ARBA00023242"/>
    </source>
</evidence>
<feature type="compositionally biased region" description="Basic residues" evidence="10">
    <location>
        <begin position="706"/>
        <end position="719"/>
    </location>
</feature>
<feature type="compositionally biased region" description="Basic and acidic residues" evidence="10">
    <location>
        <begin position="671"/>
        <end position="683"/>
    </location>
</feature>
<evidence type="ECO:0000256" key="4">
    <source>
        <dbReference type="ARBA" id="ARBA00023187"/>
    </source>
</evidence>
<feature type="coiled-coil region" evidence="9">
    <location>
        <begin position="561"/>
        <end position="588"/>
    </location>
</feature>
<dbReference type="GO" id="GO:0005685">
    <property type="term" value="C:U1 snRNP"/>
    <property type="evidence" value="ECO:0007669"/>
    <property type="project" value="TreeGrafter"/>
</dbReference>
<sequence>MDDARRRTGHATTKRAIRASTEQRAGGPRGFGMGPPRPQGYGGMQAPGGAPGGMPMQADGRKYYHNKGTGKSAWVRPVAEPAPAAVPVAPPKPEPVKEEPKAITDWKEHKAPDGRTYYFSKTLNKSVWKLPEELRLQREAAAAGGGAAGPAGVPIAAAAASRPLPGPPPVQVVKLEAAAASPALAASQPAAAAAPTATPVQANGAAGAAAAPAAALAAPVSAPAAALAAPQADGAFMYASKEEAKDAFKELLASVKCGSEWTWEQAMRVIISDSRYSALKTLSEKKACFNEYVQARKSDEVAEKRAAIKQAREDFVTLLEDYADLKPGMRFSRAATLLDDDPRWRAVPSAERESMFAEHMTERERKDREARKAERRRRMDAFRALLEGTASVKVTSTWRKVAPKFEGEEAFEALEKIDRLEVFQQYIRELEKREREEKEREKEERKRRERQNRDAFKALMARHREECVITAKMRWKEYQPLVKKEAAYAAVDKNTSGSRPRELFEDAVEEAEAALELDRKALEAAANARDVAVAPDGTLEAFAAALEGAEGLDKLQPTSMRLVFEELLERAKEKAAKEEKRAKRARDDFAALLRVAKDLDPDAPWEDAKAALAKEPEYKAVAREEREALYAEWAAAEKVRREEKARRRAEERAAEVERAGKDKKRHKEKKERRDRGDADDNDKKHRRHGSKRRHADDSEGAEDKKGKRHKHSKSAHRRRSDSADGAASPMDADEPNANTSPDAAPAAAAADAVAAGDQAVAMDAGAETGAEAGAGGAPSSTAAAVAAAATDGPTDVDMSTAAASGATTAAAEAKAAVNAAATEEGEL</sequence>
<organism evidence="13 14">
    <name type="scientific">Elliptochloris bilobata</name>
    <dbReference type="NCBI Taxonomy" id="381761"/>
    <lineage>
        <taxon>Eukaryota</taxon>
        <taxon>Viridiplantae</taxon>
        <taxon>Chlorophyta</taxon>
        <taxon>core chlorophytes</taxon>
        <taxon>Trebouxiophyceae</taxon>
        <taxon>Trebouxiophyceae incertae sedis</taxon>
        <taxon>Elliptochloris clade</taxon>
        <taxon>Elliptochloris</taxon>
    </lineage>
</organism>
<feature type="compositionally biased region" description="Basic and acidic residues" evidence="10">
    <location>
        <begin position="635"/>
        <end position="660"/>
    </location>
</feature>
<evidence type="ECO:0000256" key="7">
    <source>
        <dbReference type="ARBA" id="ARBA00061317"/>
    </source>
</evidence>
<evidence type="ECO:0000313" key="14">
    <source>
        <dbReference type="Proteomes" id="UP001445335"/>
    </source>
</evidence>
<comment type="subunit">
    <text evidence="8">Interacts (via the WW domains) with the phosphorylated C-terminal domain of NRPB1 (via CTD domain).</text>
</comment>
<dbReference type="SMART" id="SM00456">
    <property type="entry name" value="WW"/>
    <property type="match status" value="2"/>
</dbReference>
<dbReference type="InterPro" id="IPR036517">
    <property type="entry name" value="FF_domain_sf"/>
</dbReference>
<comment type="function">
    <text evidence="6">Binds the phosphorylated C-terminal domain (CTD) of the largest subunit of RNA polymerase II and functions as a scaffold for RNA processing machineries. May be involved in pre-mRNA splicing.</text>
</comment>
<feature type="compositionally biased region" description="Low complexity" evidence="10">
    <location>
        <begin position="741"/>
        <end position="757"/>
    </location>
</feature>
<keyword evidence="14" id="KW-1185">Reference proteome</keyword>
<dbReference type="FunFam" id="1.10.10.440:FF:000013">
    <property type="entry name" value="pre-mRNA-processing protein 40A isoform X1"/>
    <property type="match status" value="1"/>
</dbReference>
<dbReference type="SUPFAM" id="SSF51045">
    <property type="entry name" value="WW domain"/>
    <property type="match status" value="1"/>
</dbReference>
<dbReference type="InterPro" id="IPR036020">
    <property type="entry name" value="WW_dom_sf"/>
</dbReference>
<keyword evidence="4" id="KW-0508">mRNA splicing</keyword>
<dbReference type="InterPro" id="IPR002713">
    <property type="entry name" value="FF_domain"/>
</dbReference>
<protein>
    <recommendedName>
        <fullName evidence="15">WW domain-containing protein</fullName>
    </recommendedName>
</protein>
<evidence type="ECO:0000256" key="10">
    <source>
        <dbReference type="SAM" id="MobiDB-lite"/>
    </source>
</evidence>
<feature type="region of interest" description="Disordered" evidence="10">
    <location>
        <begin position="349"/>
        <end position="372"/>
    </location>
</feature>
<evidence type="ECO:0008006" key="15">
    <source>
        <dbReference type="Google" id="ProtNLM"/>
    </source>
</evidence>
<evidence type="ECO:0000256" key="6">
    <source>
        <dbReference type="ARBA" id="ARBA00056384"/>
    </source>
</evidence>
<feature type="domain" description="FF" evidence="12">
    <location>
        <begin position="241"/>
        <end position="295"/>
    </location>
</feature>
<keyword evidence="2" id="KW-0507">mRNA processing</keyword>
<dbReference type="GO" id="GO:0071004">
    <property type="term" value="C:U2-type prespliceosome"/>
    <property type="evidence" value="ECO:0007669"/>
    <property type="project" value="TreeGrafter"/>
</dbReference>
<dbReference type="Pfam" id="PF01846">
    <property type="entry name" value="FF"/>
    <property type="match status" value="5"/>
</dbReference>
<reference evidence="13 14" key="1">
    <citation type="journal article" date="2024" name="Nat. Commun.">
        <title>Phylogenomics reveals the evolutionary origins of lichenization in chlorophyte algae.</title>
        <authorList>
            <person name="Puginier C."/>
            <person name="Libourel C."/>
            <person name="Otte J."/>
            <person name="Skaloud P."/>
            <person name="Haon M."/>
            <person name="Grisel S."/>
            <person name="Petersen M."/>
            <person name="Berrin J.G."/>
            <person name="Delaux P.M."/>
            <person name="Dal Grande F."/>
            <person name="Keller J."/>
        </authorList>
    </citation>
    <scope>NUCLEOTIDE SEQUENCE [LARGE SCALE GENOMIC DNA]</scope>
    <source>
        <strain evidence="13 14">SAG 245.80</strain>
    </source>
</reference>
<feature type="domain" description="FF" evidence="12">
    <location>
        <begin position="375"/>
        <end position="429"/>
    </location>
</feature>
<feature type="compositionally biased region" description="Basic residues" evidence="10">
    <location>
        <begin position="661"/>
        <end position="670"/>
    </location>
</feature>
<dbReference type="Gene3D" id="1.10.10.440">
    <property type="entry name" value="FF domain"/>
    <property type="match status" value="5"/>
</dbReference>
<feature type="compositionally biased region" description="Basic and acidic residues" evidence="10">
    <location>
        <begin position="694"/>
        <end position="705"/>
    </location>
</feature>
<evidence type="ECO:0000313" key="13">
    <source>
        <dbReference type="EMBL" id="KAK9844119.1"/>
    </source>
</evidence>
<proteinExistence type="inferred from homology"/>
<dbReference type="Pfam" id="PF25432">
    <property type="entry name" value="FF_PRPF40A"/>
    <property type="match status" value="1"/>
</dbReference>
<dbReference type="InterPro" id="IPR039726">
    <property type="entry name" value="Prp40-like"/>
</dbReference>
<keyword evidence="5" id="KW-0539">Nucleus</keyword>
<dbReference type="PANTHER" id="PTHR11864">
    <property type="entry name" value="PRE-MRNA-PROCESSING PROTEIN PRP40"/>
    <property type="match status" value="1"/>
</dbReference>
<evidence type="ECO:0000259" key="11">
    <source>
        <dbReference type="PROSITE" id="PS50020"/>
    </source>
</evidence>
<dbReference type="SUPFAM" id="SSF81698">
    <property type="entry name" value="FF domain"/>
    <property type="match status" value="5"/>
</dbReference>
<feature type="domain" description="FF" evidence="12">
    <location>
        <begin position="448"/>
        <end position="510"/>
    </location>
</feature>
<accession>A0AAW1SEX8</accession>
<evidence type="ECO:0000256" key="2">
    <source>
        <dbReference type="ARBA" id="ARBA00022664"/>
    </source>
</evidence>
<feature type="coiled-coil region" evidence="9">
    <location>
        <begin position="420"/>
        <end position="466"/>
    </location>
</feature>
<dbReference type="Proteomes" id="UP001445335">
    <property type="component" value="Unassembled WGS sequence"/>
</dbReference>
<comment type="similarity">
    <text evidence="7">Belongs to the PRPF40 family.</text>
</comment>
<dbReference type="Gene3D" id="2.20.70.10">
    <property type="match status" value="2"/>
</dbReference>
<feature type="compositionally biased region" description="Basic residues" evidence="10">
    <location>
        <begin position="7"/>
        <end position="17"/>
    </location>
</feature>
<dbReference type="AlphaFoldDB" id="A0AAW1SEX8"/>
<keyword evidence="3" id="KW-0677">Repeat</keyword>
<dbReference type="GO" id="GO:0070063">
    <property type="term" value="F:RNA polymerase binding"/>
    <property type="evidence" value="ECO:0007669"/>
    <property type="project" value="UniProtKB-ARBA"/>
</dbReference>
<dbReference type="PROSITE" id="PS51676">
    <property type="entry name" value="FF"/>
    <property type="match status" value="3"/>
</dbReference>
<comment type="caution">
    <text evidence="13">The sequence shown here is derived from an EMBL/GenBank/DDBJ whole genome shotgun (WGS) entry which is preliminary data.</text>
</comment>
<comment type="subcellular location">
    <subcellularLocation>
        <location evidence="1">Nucleus</location>
    </subcellularLocation>
</comment>
<evidence type="ECO:0000256" key="8">
    <source>
        <dbReference type="ARBA" id="ARBA00064817"/>
    </source>
</evidence>
<dbReference type="CDD" id="cd00201">
    <property type="entry name" value="WW"/>
    <property type="match status" value="1"/>
</dbReference>
<keyword evidence="9" id="KW-0175">Coiled coil</keyword>
<evidence type="ECO:0000259" key="12">
    <source>
        <dbReference type="PROSITE" id="PS51676"/>
    </source>
</evidence>
<dbReference type="GO" id="GO:0003723">
    <property type="term" value="F:RNA binding"/>
    <property type="evidence" value="ECO:0007669"/>
    <property type="project" value="TreeGrafter"/>
</dbReference>
<dbReference type="InterPro" id="IPR001202">
    <property type="entry name" value="WW_dom"/>
</dbReference>
<evidence type="ECO:0000256" key="3">
    <source>
        <dbReference type="ARBA" id="ARBA00022737"/>
    </source>
</evidence>
<feature type="domain" description="WW" evidence="11">
    <location>
        <begin position="100"/>
        <end position="133"/>
    </location>
</feature>
<gene>
    <name evidence="13" type="ORF">WJX81_004940</name>
</gene>
<dbReference type="PROSITE" id="PS50020">
    <property type="entry name" value="WW_DOMAIN_2"/>
    <property type="match status" value="1"/>
</dbReference>